<proteinExistence type="predicted"/>
<evidence type="ECO:0000313" key="1">
    <source>
        <dbReference type="EMBL" id="KAH0773080.1"/>
    </source>
</evidence>
<reference evidence="1 2" key="1">
    <citation type="journal article" date="2021" name="bioRxiv">
        <title>Chromosome-scale and haplotype-resolved genome assembly of a tetraploid potato cultivar.</title>
        <authorList>
            <person name="Sun H."/>
            <person name="Jiao W.-B."/>
            <person name="Krause K."/>
            <person name="Campoy J.A."/>
            <person name="Goel M."/>
            <person name="Folz-Donahue K."/>
            <person name="Kukat C."/>
            <person name="Huettel B."/>
            <person name="Schneeberger K."/>
        </authorList>
    </citation>
    <scope>NUCLEOTIDE SEQUENCE [LARGE SCALE GENOMIC DNA]</scope>
    <source>
        <strain evidence="1">SolTubOtavaFocal</strain>
        <tissue evidence="1">Leaves</tissue>
    </source>
</reference>
<gene>
    <name evidence="1" type="ORF">KY290_010217</name>
</gene>
<organism evidence="1 2">
    <name type="scientific">Solanum tuberosum</name>
    <name type="common">Potato</name>
    <dbReference type="NCBI Taxonomy" id="4113"/>
    <lineage>
        <taxon>Eukaryota</taxon>
        <taxon>Viridiplantae</taxon>
        <taxon>Streptophyta</taxon>
        <taxon>Embryophyta</taxon>
        <taxon>Tracheophyta</taxon>
        <taxon>Spermatophyta</taxon>
        <taxon>Magnoliopsida</taxon>
        <taxon>eudicotyledons</taxon>
        <taxon>Gunneridae</taxon>
        <taxon>Pentapetalae</taxon>
        <taxon>asterids</taxon>
        <taxon>lamiids</taxon>
        <taxon>Solanales</taxon>
        <taxon>Solanaceae</taxon>
        <taxon>Solanoideae</taxon>
        <taxon>Solaneae</taxon>
        <taxon>Solanum</taxon>
    </lineage>
</organism>
<dbReference type="EMBL" id="JAIVGD010000005">
    <property type="protein sequence ID" value="KAH0773080.1"/>
    <property type="molecule type" value="Genomic_DNA"/>
</dbReference>
<comment type="caution">
    <text evidence="1">The sequence shown here is derived from an EMBL/GenBank/DDBJ whole genome shotgun (WGS) entry which is preliminary data.</text>
</comment>
<keyword evidence="2" id="KW-1185">Reference proteome</keyword>
<dbReference type="Proteomes" id="UP000826656">
    <property type="component" value="Unassembled WGS sequence"/>
</dbReference>
<accession>A0ABQ7VX54</accession>
<sequence>MERKFLKRLKWKLKVLSIQFRCGFEAPVTVKSKGRSGEPLNYPVPTFCDRDMRVDSRVKLIGHVGTSVDGGKFKSKAQGVPTNRDEHLKGNLGPFTQLQNFGPIFSPTKADPLIQRFPNFSENEVQTIDPVTIEVQEEQYCTFSHMQ</sequence>
<name>A0ABQ7VX54_SOLTU</name>
<protein>
    <submittedName>
        <fullName evidence="1">Uncharacterized protein</fullName>
    </submittedName>
</protein>
<evidence type="ECO:0000313" key="2">
    <source>
        <dbReference type="Proteomes" id="UP000826656"/>
    </source>
</evidence>